<protein>
    <submittedName>
        <fullName evidence="2">DBD Tnp Mut domain-containing protein</fullName>
    </submittedName>
</protein>
<keyword evidence="3" id="KW-1185">Reference proteome</keyword>
<organism evidence="2 3">
    <name type="scientific">Abeliophyllum distichum</name>
    <dbReference type="NCBI Taxonomy" id="126358"/>
    <lineage>
        <taxon>Eukaryota</taxon>
        <taxon>Viridiplantae</taxon>
        <taxon>Streptophyta</taxon>
        <taxon>Embryophyta</taxon>
        <taxon>Tracheophyta</taxon>
        <taxon>Spermatophyta</taxon>
        <taxon>Magnoliopsida</taxon>
        <taxon>eudicotyledons</taxon>
        <taxon>Gunneridae</taxon>
        <taxon>Pentapetalae</taxon>
        <taxon>asterids</taxon>
        <taxon>lamiids</taxon>
        <taxon>Lamiales</taxon>
        <taxon>Oleaceae</taxon>
        <taxon>Forsythieae</taxon>
        <taxon>Abeliophyllum</taxon>
    </lineage>
</organism>
<dbReference type="AlphaFoldDB" id="A0ABD1P8D6"/>
<evidence type="ECO:0000256" key="1">
    <source>
        <dbReference type="SAM" id="MobiDB-lite"/>
    </source>
</evidence>
<gene>
    <name evidence="2" type="ORF">Adt_43564</name>
</gene>
<comment type="caution">
    <text evidence="2">The sequence shown here is derived from an EMBL/GenBank/DDBJ whole genome shotgun (WGS) entry which is preliminary data.</text>
</comment>
<evidence type="ECO:0000313" key="3">
    <source>
        <dbReference type="Proteomes" id="UP001604336"/>
    </source>
</evidence>
<dbReference type="PANTHER" id="PTHR31973">
    <property type="entry name" value="POLYPROTEIN, PUTATIVE-RELATED"/>
    <property type="match status" value="1"/>
</dbReference>
<feature type="compositionally biased region" description="Acidic residues" evidence="1">
    <location>
        <begin position="1"/>
        <end position="18"/>
    </location>
</feature>
<feature type="region of interest" description="Disordered" evidence="1">
    <location>
        <begin position="1"/>
        <end position="30"/>
    </location>
</feature>
<reference evidence="3" key="1">
    <citation type="submission" date="2024-07" db="EMBL/GenBank/DDBJ databases">
        <title>Two chromosome-level genome assemblies of Korean endemic species Abeliophyllum distichum and Forsythia ovata (Oleaceae).</title>
        <authorList>
            <person name="Jang H."/>
        </authorList>
    </citation>
    <scope>NUCLEOTIDE SEQUENCE [LARGE SCALE GENOMIC DNA]</scope>
</reference>
<sequence length="219" mass="24926">MEDNVNLEEALLEEEDDGLAPTGATTFDEEEIIPPECNLSDSDNEVDDECFLYDTNAPKRVAVGLNADPTIELEAADVDKLLSDDGYCPSEEELLTGFSSSEENNYRFPIYDTEKEKYDPQFRPNDDERARARCKEDGCKFKIWASLNKAKGCIQIKSKNSEHTCTKDRTNGHCTTMYIAKRYLETFKVEPSWKTSLIKKAVNDDVKLTINDVTAWRPR</sequence>
<accession>A0ABD1P8D6</accession>
<name>A0ABD1P8D6_9LAMI</name>
<dbReference type="PANTHER" id="PTHR31973:SF191">
    <property type="entry name" value="OS05G0489400 PROTEIN"/>
    <property type="match status" value="1"/>
</dbReference>
<evidence type="ECO:0000313" key="2">
    <source>
        <dbReference type="EMBL" id="KAL2460144.1"/>
    </source>
</evidence>
<dbReference type="EMBL" id="JBFOLK010000014">
    <property type="protein sequence ID" value="KAL2460144.1"/>
    <property type="molecule type" value="Genomic_DNA"/>
</dbReference>
<proteinExistence type="predicted"/>
<dbReference type="Proteomes" id="UP001604336">
    <property type="component" value="Unassembled WGS sequence"/>
</dbReference>